<name>A0A3L8DUW9_OOCBI</name>
<feature type="coiled-coil region" evidence="2">
    <location>
        <begin position="231"/>
        <end position="258"/>
    </location>
</feature>
<feature type="domain" description="DUF4200" evidence="4">
    <location>
        <begin position="174"/>
        <end position="291"/>
    </location>
</feature>
<dbReference type="Pfam" id="PF13863">
    <property type="entry name" value="DUF4200"/>
    <property type="match status" value="1"/>
</dbReference>
<protein>
    <recommendedName>
        <fullName evidence="4">DUF4200 domain-containing protein</fullName>
    </recommendedName>
</protein>
<dbReference type="OrthoDB" id="10264063at2759"/>
<feature type="region of interest" description="Disordered" evidence="3">
    <location>
        <begin position="538"/>
        <end position="567"/>
    </location>
</feature>
<evidence type="ECO:0000256" key="1">
    <source>
        <dbReference type="ARBA" id="ARBA00023054"/>
    </source>
</evidence>
<organism evidence="5 6">
    <name type="scientific">Ooceraea biroi</name>
    <name type="common">Clonal raider ant</name>
    <name type="synonym">Cerapachys biroi</name>
    <dbReference type="NCBI Taxonomy" id="2015173"/>
    <lineage>
        <taxon>Eukaryota</taxon>
        <taxon>Metazoa</taxon>
        <taxon>Ecdysozoa</taxon>
        <taxon>Arthropoda</taxon>
        <taxon>Hexapoda</taxon>
        <taxon>Insecta</taxon>
        <taxon>Pterygota</taxon>
        <taxon>Neoptera</taxon>
        <taxon>Endopterygota</taxon>
        <taxon>Hymenoptera</taxon>
        <taxon>Apocrita</taxon>
        <taxon>Aculeata</taxon>
        <taxon>Formicoidea</taxon>
        <taxon>Formicidae</taxon>
        <taxon>Dorylinae</taxon>
        <taxon>Ooceraea</taxon>
    </lineage>
</organism>
<dbReference type="EMBL" id="QOIP01000004">
    <property type="protein sequence ID" value="RLU24086.1"/>
    <property type="molecule type" value="Genomic_DNA"/>
</dbReference>
<sequence>MERKTQKMSSSETCEITRRIGLPVKSSTRSHVIRRIDSAFNNDASHRRRHFPRTQRYWTSGHENVGEERNVRGEQSPFVFPSCSQTLAYLQWWKARKKKAISERSKRTKDQHNYKTLQSRDILQRLRVDVKIEAKEAKKHKDPDEAIAMTDVDPEYFTELCGRSVKEKFSLEEYIRDTREILRTRLLIGQEKDYCIRIDQQFEQESHRLEKIQYRTRRYVDSFEEFLSKDHEKSMSMLEEAEREAKLTEEIRARRNELSKRFGQSRLDVYFWEENWRMAKMCQMFLYRISPVAWRAKHDWLYQPEVEKSVMSVETTDLFGRYKTPGEDATLEDLIELFEKDVADAGPAELYFEDPLDLIRIFRAMESQNLSALIHLESFAEPMADMAMTITMTEAQIKREIGEITSTIDDLENSIAKTEVRAADLEEHANYLLRGVFRHFVCSEEVLYLRVFVEDTYETCVGPNDANLDSFSMTKWIERIYEELNLQLDNLPREIVRTCEKEGFRQEMKAIKEAEDAARKFELMLRLLDELKRIMEPPPRKKRPLIQRSAPAALRAKPPSLPPQPTDEEAQYLTFFTDYCKRDDFVAYRSKFPDDFDLTFQSKRRGDAEVEATTSNEAPSNREQEQEEDNKATIIENVTESVDLFENSSCVYVRKDRISLTRYASSVT</sequence>
<keyword evidence="1 2" id="KW-0175">Coiled coil</keyword>
<dbReference type="InterPro" id="IPR051147">
    <property type="entry name" value="CFAP_domain-containing"/>
</dbReference>
<evidence type="ECO:0000256" key="2">
    <source>
        <dbReference type="SAM" id="Coils"/>
    </source>
</evidence>
<evidence type="ECO:0000256" key="3">
    <source>
        <dbReference type="SAM" id="MobiDB-lite"/>
    </source>
</evidence>
<reference evidence="5 6" key="1">
    <citation type="journal article" date="2018" name="Genome Res.">
        <title>The genomic architecture and molecular evolution of ant odorant receptors.</title>
        <authorList>
            <person name="McKenzie S.K."/>
            <person name="Kronauer D.J.C."/>
        </authorList>
    </citation>
    <scope>NUCLEOTIDE SEQUENCE [LARGE SCALE GENOMIC DNA]</scope>
    <source>
        <strain evidence="5">Clonal line C1</strain>
    </source>
</reference>
<evidence type="ECO:0000259" key="4">
    <source>
        <dbReference type="Pfam" id="PF13863"/>
    </source>
</evidence>
<comment type="caution">
    <text evidence="5">The sequence shown here is derived from an EMBL/GenBank/DDBJ whole genome shotgun (WGS) entry which is preliminary data.</text>
</comment>
<feature type="region of interest" description="Disordered" evidence="3">
    <location>
        <begin position="606"/>
        <end position="631"/>
    </location>
</feature>
<dbReference type="InterPro" id="IPR025252">
    <property type="entry name" value="DUF4200"/>
</dbReference>
<evidence type="ECO:0000313" key="5">
    <source>
        <dbReference type="EMBL" id="RLU24086.1"/>
    </source>
</evidence>
<gene>
    <name evidence="5" type="ORF">DMN91_004295</name>
</gene>
<evidence type="ECO:0000313" key="6">
    <source>
        <dbReference type="Proteomes" id="UP000279307"/>
    </source>
</evidence>
<accession>A0A3L8DUW9</accession>
<dbReference type="AlphaFoldDB" id="A0A3L8DUW9"/>
<feature type="compositionally biased region" description="Polar residues" evidence="3">
    <location>
        <begin position="612"/>
        <end position="621"/>
    </location>
</feature>
<dbReference type="Proteomes" id="UP000279307">
    <property type="component" value="Chromosome 4"/>
</dbReference>
<dbReference type="GO" id="GO:0005856">
    <property type="term" value="C:cytoskeleton"/>
    <property type="evidence" value="ECO:0007669"/>
    <property type="project" value="UniProtKB-ARBA"/>
</dbReference>
<dbReference type="PANTHER" id="PTHR21683">
    <property type="entry name" value="COILED-COIL DOMAIN-CONTAINING PROTEIN 42 LIKE-2-LIKE-RELATED"/>
    <property type="match status" value="1"/>
</dbReference>
<proteinExistence type="predicted"/>
<dbReference type="PANTHER" id="PTHR21683:SF3">
    <property type="entry name" value="CILIA AND FLAGELLA ASSOCIATED PROTEIN 100"/>
    <property type="match status" value="1"/>
</dbReference>